<feature type="chain" id="PRO_5045323540" evidence="1">
    <location>
        <begin position="27"/>
        <end position="97"/>
    </location>
</feature>
<keyword evidence="3" id="KW-1185">Reference proteome</keyword>
<feature type="signal peptide" evidence="1">
    <location>
        <begin position="1"/>
        <end position="26"/>
    </location>
</feature>
<comment type="caution">
    <text evidence="2">The sequence shown here is derived from an EMBL/GenBank/DDBJ whole genome shotgun (WGS) entry which is preliminary data.</text>
</comment>
<gene>
    <name evidence="2" type="ORF">J3492_00145</name>
</gene>
<sequence>MKLITRMLAAVGVVALAVLIINTASAGASKVIDAYDRQQASEKAMIDEHKLYLASRDDDFYVTDPIDSFDQEAYEASEQYKTARHANQFIAKAYGRE</sequence>
<evidence type="ECO:0000313" key="3">
    <source>
        <dbReference type="Proteomes" id="UP000664554"/>
    </source>
</evidence>
<accession>A0ABS3NJU7</accession>
<dbReference type="RefSeq" id="WP_207988495.1">
    <property type="nucleotide sequence ID" value="NZ_JAGBKM010000001.1"/>
</dbReference>
<protein>
    <submittedName>
        <fullName evidence="2">Uncharacterized protein</fullName>
    </submittedName>
</protein>
<reference evidence="2 3" key="1">
    <citation type="submission" date="2021-03" db="EMBL/GenBank/DDBJ databases">
        <authorList>
            <person name="Shang D.-D."/>
            <person name="Du Z.-J."/>
            <person name="Chen G.-J."/>
        </authorList>
    </citation>
    <scope>NUCLEOTIDE SEQUENCE [LARGE SCALE GENOMIC DNA]</scope>
    <source>
        <strain evidence="2 3">F1192</strain>
    </source>
</reference>
<evidence type="ECO:0000313" key="2">
    <source>
        <dbReference type="EMBL" id="MBO1529623.1"/>
    </source>
</evidence>
<organism evidence="2 3">
    <name type="scientific">Psychrobacter coccoides</name>
    <dbReference type="NCBI Taxonomy" id="2818440"/>
    <lineage>
        <taxon>Bacteria</taxon>
        <taxon>Pseudomonadati</taxon>
        <taxon>Pseudomonadota</taxon>
        <taxon>Gammaproteobacteria</taxon>
        <taxon>Moraxellales</taxon>
        <taxon>Moraxellaceae</taxon>
        <taxon>Psychrobacter</taxon>
    </lineage>
</organism>
<proteinExistence type="predicted"/>
<name>A0ABS3NJU7_9GAMM</name>
<dbReference type="EMBL" id="JAGBKM010000001">
    <property type="protein sequence ID" value="MBO1529623.1"/>
    <property type="molecule type" value="Genomic_DNA"/>
</dbReference>
<dbReference type="Proteomes" id="UP000664554">
    <property type="component" value="Unassembled WGS sequence"/>
</dbReference>
<keyword evidence="1" id="KW-0732">Signal</keyword>
<evidence type="ECO:0000256" key="1">
    <source>
        <dbReference type="SAM" id="SignalP"/>
    </source>
</evidence>